<dbReference type="EMBL" id="FOTQ01000006">
    <property type="protein sequence ID" value="SFM35005.1"/>
    <property type="molecule type" value="Genomic_DNA"/>
</dbReference>
<feature type="chain" id="PRO_5011636008" evidence="4">
    <location>
        <begin position="25"/>
        <end position="333"/>
    </location>
</feature>
<dbReference type="InterPro" id="IPR018389">
    <property type="entry name" value="DctP_fam"/>
</dbReference>
<dbReference type="CDD" id="cd13603">
    <property type="entry name" value="PBP2_TRAP_Siap_TeaA_like"/>
    <property type="match status" value="1"/>
</dbReference>
<keyword evidence="2 4" id="KW-0732">Signal</keyword>
<dbReference type="RefSeq" id="WP_093094640.1">
    <property type="nucleotide sequence ID" value="NZ_FOTQ01000006.1"/>
</dbReference>
<comment type="subcellular location">
    <subcellularLocation>
        <location evidence="1">Periplasm</location>
    </subcellularLocation>
</comment>
<evidence type="ECO:0000256" key="3">
    <source>
        <dbReference type="ARBA" id="ARBA00022764"/>
    </source>
</evidence>
<dbReference type="AlphaFoldDB" id="A0A1I4Q5R2"/>
<feature type="signal peptide" evidence="4">
    <location>
        <begin position="1"/>
        <end position="24"/>
    </location>
</feature>
<sequence>MKFKVLAKAAAIVGLFGGAIPASAETVLKLGSVAPSGSPWGKWAAGVAAKIEEVSGGEMEVDLLLDAQAGDEQTILRQTAKGRLDIAFVSNVPMTLLSQELAIPSSAYLFDSAEQGTCVTYEHLSDTLGEIMEGAGVVPLTWMEVGHYVLFSKEPLATPADLKGLKLRIAPTIADAALASAWEVQGVPMGTSDTIPALQTGTVDAATFPTVFGIGIGTHKVAPHVTVTNHARLIGSVAVSGRTWARLSEQEKQWLGIFTSAAPKLTEGILGAEVALLSKLEGAGVPVKRLNEAENAAWKAAASGVMDAVVAEAGGKAQDVADALVAAKAACGS</sequence>
<name>A0A1I4Q5R2_9RHOB</name>
<gene>
    <name evidence="5" type="ORF">SAMN04488042_106184</name>
</gene>
<dbReference type="Pfam" id="PF03480">
    <property type="entry name" value="DctP"/>
    <property type="match status" value="1"/>
</dbReference>
<evidence type="ECO:0000313" key="6">
    <source>
        <dbReference type="Proteomes" id="UP000199144"/>
    </source>
</evidence>
<dbReference type="NCBIfam" id="NF037995">
    <property type="entry name" value="TRAP_S1"/>
    <property type="match status" value="1"/>
</dbReference>
<dbReference type="Gene3D" id="3.40.190.170">
    <property type="entry name" value="Bacterial extracellular solute-binding protein, family 7"/>
    <property type="match status" value="1"/>
</dbReference>
<dbReference type="PANTHER" id="PTHR33376:SF2">
    <property type="entry name" value="DICARBOXYLATE-BINDING PERIPLASMIC PROTEIN"/>
    <property type="match status" value="1"/>
</dbReference>
<proteinExistence type="predicted"/>
<protein>
    <submittedName>
        <fullName evidence="5">TRAP-type C4-dicarboxylate transport system, substrate-binding protein</fullName>
    </submittedName>
</protein>
<dbReference type="GO" id="GO:0042597">
    <property type="term" value="C:periplasmic space"/>
    <property type="evidence" value="ECO:0007669"/>
    <property type="project" value="UniProtKB-SubCell"/>
</dbReference>
<evidence type="ECO:0000256" key="4">
    <source>
        <dbReference type="SAM" id="SignalP"/>
    </source>
</evidence>
<dbReference type="OrthoDB" id="8673861at2"/>
<accession>A0A1I4Q5R2</accession>
<evidence type="ECO:0000313" key="5">
    <source>
        <dbReference type="EMBL" id="SFM35005.1"/>
    </source>
</evidence>
<keyword evidence="3" id="KW-0574">Periplasm</keyword>
<organism evidence="5 6">
    <name type="scientific">Shimia aestuarii</name>
    <dbReference type="NCBI Taxonomy" id="254406"/>
    <lineage>
        <taxon>Bacteria</taxon>
        <taxon>Pseudomonadati</taxon>
        <taxon>Pseudomonadota</taxon>
        <taxon>Alphaproteobacteria</taxon>
        <taxon>Rhodobacterales</taxon>
        <taxon>Roseobacteraceae</taxon>
    </lineage>
</organism>
<evidence type="ECO:0000256" key="1">
    <source>
        <dbReference type="ARBA" id="ARBA00004418"/>
    </source>
</evidence>
<dbReference type="Proteomes" id="UP000199144">
    <property type="component" value="Unassembled WGS sequence"/>
</dbReference>
<dbReference type="PANTHER" id="PTHR33376">
    <property type="match status" value="1"/>
</dbReference>
<dbReference type="InterPro" id="IPR038404">
    <property type="entry name" value="TRAP_DctP_sf"/>
</dbReference>
<dbReference type="STRING" id="254406.SAMN04488042_106184"/>
<reference evidence="5 6" key="1">
    <citation type="submission" date="2016-10" db="EMBL/GenBank/DDBJ databases">
        <authorList>
            <person name="de Groot N.N."/>
        </authorList>
    </citation>
    <scope>NUCLEOTIDE SEQUENCE [LARGE SCALE GENOMIC DNA]</scope>
    <source>
        <strain evidence="5 6">DSM 15283</strain>
    </source>
</reference>
<evidence type="ECO:0000256" key="2">
    <source>
        <dbReference type="ARBA" id="ARBA00022729"/>
    </source>
</evidence>
<dbReference type="GO" id="GO:0055085">
    <property type="term" value="P:transmembrane transport"/>
    <property type="evidence" value="ECO:0007669"/>
    <property type="project" value="InterPro"/>
</dbReference>
<keyword evidence="6" id="KW-1185">Reference proteome</keyword>
<dbReference type="GO" id="GO:0030246">
    <property type="term" value="F:carbohydrate binding"/>
    <property type="evidence" value="ECO:0007669"/>
    <property type="project" value="TreeGrafter"/>
</dbReference>